<dbReference type="SUPFAM" id="SSF63748">
    <property type="entry name" value="Tudor/PWWP/MBT"/>
    <property type="match status" value="4"/>
</dbReference>
<dbReference type="InterPro" id="IPR012313">
    <property type="entry name" value="Znf_FCS"/>
</dbReference>
<dbReference type="InterPro" id="IPR004092">
    <property type="entry name" value="Mbt"/>
</dbReference>
<sequence length="992" mass="110801">MPYHCVAYGCGKTAEDGVTLFKFPKDIEAFRKWEKQVQRTRSQWVASPSSHLCCQHFGREYFEPGTLKLKPGAAPTVFVRPHCSSCDGVGCKNCLPAIQRRSITAEPRDRTIRAECNEMTPFDSDNTDGECDEDHLTRGGMKPGGKNKERPVVCEMCGTTGSISTFFSKTKRFCSISCSRSYSSNSKKTSILARLQKHFDPDHYHDSLDEPTRRARLQVLRVPGSALCSHNPMNGVTHDNRSHDRHGKRVGVRFFSFPAWKQHKGSWVSDLTKRRRMAWVVAVRRTNITFSDIPSHILVCSKHFHTGKPAMLPSHPDWIPSLHLGHTEVKATHTEPFNRRTNLNGRPPSKKATVLHKVNKSPPAPTGKDAAAKAFSWGAYLEKETSLAASVSCFRHAPLCAQWDDITMGMKVEVLNTNAVLPSKVYWIATVIQIAGYKALLRYEGFEYDSSHDFWCSLVSGELNPIGWCAMTSKLLVPPQDVKQNIPDWKEYLMTKLVGANTLPVDFYLKLAENMRTSFRIGMRVEVVDPKHVSRTRMAVIDSIVGGRLRLVYNDQSDAPENTISDFWCHMWSPLLHPIGWSSTVGHDIKTPASVDAAASGWKGNCDSLFLLFKKPRFVYLEGAYFEEGMKLEAIDPLNLGSICVATIHKVLLDGYLMVGIDGTTSNNGSDWFCYHASSHAILPVNFCKKNFIPLTVPLGYDSQTFTWDKYLKDTNAKAAPGQLFNADYPGHGFSPNMKLEAVDLMEPRLICVATVKRCVGRLLLIHFDGWEDEFDQWVDHQSPDIYPVGWCDLMGYQLQPPPGLVDLMESQAAQNKKGRKRKKNAKKRLSQDQAKDDAGQQPEATGTNGPPGLDGLSLAPKGPLIQPKTEPEEHEIFAVQVKVEEVEVEMETPVEAPDNPQQVPLGIIKNEAGGEQRKSAPHRLPEQSSLEKMEQSETAAGRREDCVSLEESFTGESNMEQSDNKNQEKGSQGDDSESNTGKEISDDSVME</sequence>
<keyword evidence="2" id="KW-0479">Metal-binding</keyword>
<evidence type="ECO:0000256" key="14">
    <source>
        <dbReference type="SAM" id="MobiDB-lite"/>
    </source>
</evidence>
<feature type="compositionally biased region" description="Basic residues" evidence="14">
    <location>
        <begin position="817"/>
        <end position="829"/>
    </location>
</feature>
<gene>
    <name evidence="17" type="ORF">PFLUV_G00246750</name>
</gene>
<evidence type="ECO:0000256" key="10">
    <source>
        <dbReference type="ARBA" id="ARBA00023242"/>
    </source>
</evidence>
<keyword evidence="3" id="KW-0677">Repeat</keyword>
<feature type="region of interest" description="Disordered" evidence="14">
    <location>
        <begin position="124"/>
        <end position="145"/>
    </location>
</feature>
<feature type="repeat" description="MBT" evidence="13">
    <location>
        <begin position="487"/>
        <end position="592"/>
    </location>
</feature>
<evidence type="ECO:0000256" key="8">
    <source>
        <dbReference type="ARBA" id="ARBA00023125"/>
    </source>
</evidence>
<dbReference type="InterPro" id="IPR038603">
    <property type="entry name" value="Znf_FCS_sf"/>
</dbReference>
<keyword evidence="8 11" id="KW-0238">DNA-binding</keyword>
<dbReference type="AlphaFoldDB" id="A0A6A5E6B2"/>
<feature type="compositionally biased region" description="Basic and acidic residues" evidence="14">
    <location>
        <begin position="963"/>
        <end position="973"/>
    </location>
</feature>
<reference evidence="17 18" key="1">
    <citation type="submission" date="2019-06" db="EMBL/GenBank/DDBJ databases">
        <title>A chromosome-scale genome assembly of the European perch, Perca fluviatilis.</title>
        <authorList>
            <person name="Roques C."/>
            <person name="Zahm M."/>
            <person name="Cabau C."/>
            <person name="Klopp C."/>
            <person name="Bouchez O."/>
            <person name="Donnadieu C."/>
            <person name="Kuhl H."/>
            <person name="Gislard M."/>
            <person name="Guendouz S."/>
            <person name="Journot L."/>
            <person name="Haffray P."/>
            <person name="Bestin A."/>
            <person name="Morvezen R."/>
            <person name="Feron R."/>
            <person name="Wen M."/>
            <person name="Jouanno E."/>
            <person name="Herpin A."/>
            <person name="Schartl M."/>
            <person name="Postlethwait J."/>
            <person name="Schaerlinger B."/>
            <person name="Chardard D."/>
            <person name="Lecocq T."/>
            <person name="Poncet C."/>
            <person name="Jaffrelo L."/>
            <person name="Lampietro C."/>
            <person name="Guiguen Y."/>
        </authorList>
    </citation>
    <scope>NUCLEOTIDE SEQUENCE [LARGE SCALE GENOMIC DNA]</scope>
    <source>
        <tissue evidence="17">Blood</tissue>
    </source>
</reference>
<evidence type="ECO:0000256" key="6">
    <source>
        <dbReference type="ARBA" id="ARBA00022853"/>
    </source>
</evidence>
<feature type="domain" description="FCS-type" evidence="16">
    <location>
        <begin position="145"/>
        <end position="180"/>
    </location>
</feature>
<feature type="compositionally biased region" description="Basic and acidic residues" evidence="14">
    <location>
        <begin position="830"/>
        <end position="839"/>
    </location>
</feature>
<evidence type="ECO:0000259" key="16">
    <source>
        <dbReference type="PROSITE" id="PS51024"/>
    </source>
</evidence>
<dbReference type="PANTHER" id="PTHR12247:SF64">
    <property type="entry name" value="LETHAL(3)MALIGNANT BRAIN TUMOR-LIKE PROTEIN 2"/>
    <property type="match status" value="1"/>
</dbReference>
<dbReference type="InterPro" id="IPR006612">
    <property type="entry name" value="THAP_Znf"/>
</dbReference>
<feature type="domain" description="THAP-type" evidence="15">
    <location>
        <begin position="1"/>
        <end position="78"/>
    </location>
</feature>
<comment type="subcellular location">
    <subcellularLocation>
        <location evidence="1">Nucleus</location>
    </subcellularLocation>
</comment>
<keyword evidence="6" id="KW-0156">Chromatin regulator</keyword>
<dbReference type="Gene3D" id="2.30.30.140">
    <property type="match status" value="4"/>
</dbReference>
<dbReference type="GO" id="GO:0005634">
    <property type="term" value="C:nucleus"/>
    <property type="evidence" value="ECO:0007669"/>
    <property type="project" value="UniProtKB-SubCell"/>
</dbReference>
<feature type="region of interest" description="Disordered" evidence="14">
    <location>
        <begin position="813"/>
        <end position="873"/>
    </location>
</feature>
<evidence type="ECO:0000256" key="7">
    <source>
        <dbReference type="ARBA" id="ARBA00023015"/>
    </source>
</evidence>
<dbReference type="GO" id="GO:0008270">
    <property type="term" value="F:zinc ion binding"/>
    <property type="evidence" value="ECO:0007669"/>
    <property type="project" value="UniProtKB-KW"/>
</dbReference>
<dbReference type="GO" id="GO:0045892">
    <property type="term" value="P:negative regulation of DNA-templated transcription"/>
    <property type="evidence" value="ECO:0007669"/>
    <property type="project" value="TreeGrafter"/>
</dbReference>
<evidence type="ECO:0000256" key="12">
    <source>
        <dbReference type="PROSITE-ProRule" id="PRU00367"/>
    </source>
</evidence>
<evidence type="ECO:0000256" key="5">
    <source>
        <dbReference type="ARBA" id="ARBA00022833"/>
    </source>
</evidence>
<keyword evidence="9" id="KW-0804">Transcription</keyword>
<dbReference type="GO" id="GO:0042393">
    <property type="term" value="F:histone binding"/>
    <property type="evidence" value="ECO:0007669"/>
    <property type="project" value="TreeGrafter"/>
</dbReference>
<keyword evidence="18" id="KW-1185">Reference proteome</keyword>
<dbReference type="SMART" id="SM00980">
    <property type="entry name" value="THAP"/>
    <property type="match status" value="2"/>
</dbReference>
<evidence type="ECO:0000256" key="1">
    <source>
        <dbReference type="ARBA" id="ARBA00004123"/>
    </source>
</evidence>
<dbReference type="Proteomes" id="UP000465112">
    <property type="component" value="Chromosome 21"/>
</dbReference>
<feature type="region of interest" description="Disordered" evidence="14">
    <location>
        <begin position="889"/>
        <end position="992"/>
    </location>
</feature>
<comment type="caution">
    <text evidence="17">The sequence shown here is derived from an EMBL/GenBank/DDBJ whole genome shotgun (WGS) entry which is preliminary data.</text>
</comment>
<dbReference type="PROSITE" id="PS51024">
    <property type="entry name" value="ZF_FCS"/>
    <property type="match status" value="1"/>
</dbReference>
<keyword evidence="5" id="KW-0862">Zinc</keyword>
<keyword evidence="10" id="KW-0539">Nucleus</keyword>
<dbReference type="PROSITE" id="PS51079">
    <property type="entry name" value="MBT"/>
    <property type="match status" value="4"/>
</dbReference>
<evidence type="ECO:0000256" key="3">
    <source>
        <dbReference type="ARBA" id="ARBA00022737"/>
    </source>
</evidence>
<dbReference type="SUPFAM" id="SSF57716">
    <property type="entry name" value="Glucocorticoid receptor-like (DNA-binding domain)"/>
    <property type="match status" value="2"/>
</dbReference>
<evidence type="ECO:0000256" key="11">
    <source>
        <dbReference type="PROSITE-ProRule" id="PRU00309"/>
    </source>
</evidence>
<organism evidence="17 18">
    <name type="scientific">Perca fluviatilis</name>
    <name type="common">European perch</name>
    <dbReference type="NCBI Taxonomy" id="8168"/>
    <lineage>
        <taxon>Eukaryota</taxon>
        <taxon>Metazoa</taxon>
        <taxon>Chordata</taxon>
        <taxon>Craniata</taxon>
        <taxon>Vertebrata</taxon>
        <taxon>Euteleostomi</taxon>
        <taxon>Actinopterygii</taxon>
        <taxon>Neopterygii</taxon>
        <taxon>Teleostei</taxon>
        <taxon>Neoteleostei</taxon>
        <taxon>Acanthomorphata</taxon>
        <taxon>Eupercaria</taxon>
        <taxon>Perciformes</taxon>
        <taxon>Percoidei</taxon>
        <taxon>Percidae</taxon>
        <taxon>Percinae</taxon>
        <taxon>Perca</taxon>
    </lineage>
</organism>
<evidence type="ECO:0000256" key="4">
    <source>
        <dbReference type="ARBA" id="ARBA00022771"/>
    </source>
</evidence>
<dbReference type="GO" id="GO:0006325">
    <property type="term" value="P:chromatin organization"/>
    <property type="evidence" value="ECO:0007669"/>
    <property type="project" value="UniProtKB-KW"/>
</dbReference>
<dbReference type="InterPro" id="IPR050548">
    <property type="entry name" value="PcG_chromatin_remod_factors"/>
</dbReference>
<dbReference type="Pfam" id="PF02820">
    <property type="entry name" value="MBT"/>
    <property type="match status" value="4"/>
</dbReference>
<feature type="compositionally biased region" description="Basic and acidic residues" evidence="14">
    <location>
        <begin position="913"/>
        <end position="947"/>
    </location>
</feature>
<protein>
    <submittedName>
        <fullName evidence="17">Uncharacterized protein</fullName>
    </submittedName>
</protein>
<feature type="repeat" description="MBT" evidence="13">
    <location>
        <begin position="375"/>
        <end position="479"/>
    </location>
</feature>
<keyword evidence="7" id="KW-0805">Transcription regulation</keyword>
<evidence type="ECO:0000256" key="13">
    <source>
        <dbReference type="PROSITE-ProRule" id="PRU00459"/>
    </source>
</evidence>
<name>A0A6A5E6B2_PERFL</name>
<evidence type="ECO:0000313" key="18">
    <source>
        <dbReference type="Proteomes" id="UP000465112"/>
    </source>
</evidence>
<dbReference type="Pfam" id="PF21319">
    <property type="entry name" value="zf-FCS_1"/>
    <property type="match status" value="1"/>
</dbReference>
<dbReference type="Pfam" id="PF05485">
    <property type="entry name" value="THAP"/>
    <property type="match status" value="2"/>
</dbReference>
<evidence type="ECO:0000256" key="9">
    <source>
        <dbReference type="ARBA" id="ARBA00023163"/>
    </source>
</evidence>
<keyword evidence="4 12" id="KW-0863">Zinc-finger</keyword>
<dbReference type="SMART" id="SM00692">
    <property type="entry name" value="DM3"/>
    <property type="match status" value="1"/>
</dbReference>
<evidence type="ECO:0000256" key="2">
    <source>
        <dbReference type="ARBA" id="ARBA00022723"/>
    </source>
</evidence>
<evidence type="ECO:0000259" key="15">
    <source>
        <dbReference type="PROSITE" id="PS50950"/>
    </source>
</evidence>
<feature type="repeat" description="MBT" evidence="13">
    <location>
        <begin position="706"/>
        <end position="802"/>
    </location>
</feature>
<feature type="repeat" description="MBT" evidence="13">
    <location>
        <begin position="595"/>
        <end position="698"/>
    </location>
</feature>
<dbReference type="Gene3D" id="3.30.60.160">
    <property type="match status" value="1"/>
</dbReference>
<dbReference type="CDD" id="cd20100">
    <property type="entry name" value="MBT_dSfmbt-like_rpt4"/>
    <property type="match status" value="1"/>
</dbReference>
<dbReference type="GO" id="GO:0003677">
    <property type="term" value="F:DNA binding"/>
    <property type="evidence" value="ECO:0007669"/>
    <property type="project" value="UniProtKB-UniRule"/>
</dbReference>
<dbReference type="GO" id="GO:0003682">
    <property type="term" value="F:chromatin binding"/>
    <property type="evidence" value="ECO:0007669"/>
    <property type="project" value="TreeGrafter"/>
</dbReference>
<dbReference type="SMART" id="SM00561">
    <property type="entry name" value="MBT"/>
    <property type="match status" value="4"/>
</dbReference>
<dbReference type="PANTHER" id="PTHR12247">
    <property type="entry name" value="POLYCOMB GROUP PROTEIN"/>
    <property type="match status" value="1"/>
</dbReference>
<dbReference type="EMBL" id="VHII01000021">
    <property type="protein sequence ID" value="KAF1374168.1"/>
    <property type="molecule type" value="Genomic_DNA"/>
</dbReference>
<accession>A0A6A5E6B2</accession>
<proteinExistence type="predicted"/>
<dbReference type="PROSITE" id="PS50950">
    <property type="entry name" value="ZF_THAP"/>
    <property type="match status" value="1"/>
</dbReference>
<evidence type="ECO:0000313" key="17">
    <source>
        <dbReference type="EMBL" id="KAF1374168.1"/>
    </source>
</evidence>